<keyword evidence="1" id="KW-0547">Nucleotide-binding</keyword>
<proteinExistence type="predicted"/>
<dbReference type="GO" id="GO:0006355">
    <property type="term" value="P:regulation of DNA-templated transcription"/>
    <property type="evidence" value="ECO:0007669"/>
    <property type="project" value="InterPro"/>
</dbReference>
<dbReference type="PANTHER" id="PTHR16305">
    <property type="entry name" value="TESTICULAR SOLUBLE ADENYLYL CYCLASE"/>
    <property type="match status" value="1"/>
</dbReference>
<feature type="compositionally biased region" description="Basic and acidic residues" evidence="3">
    <location>
        <begin position="787"/>
        <end position="800"/>
    </location>
</feature>
<dbReference type="OrthoDB" id="4017436at2"/>
<dbReference type="InterPro" id="IPR016032">
    <property type="entry name" value="Sig_transdc_resp-reg_C-effctor"/>
</dbReference>
<dbReference type="PROSITE" id="PS50043">
    <property type="entry name" value="HTH_LUXR_2"/>
    <property type="match status" value="1"/>
</dbReference>
<name>A0A1B8SCY8_9MYCO</name>
<dbReference type="PANTHER" id="PTHR16305:SF35">
    <property type="entry name" value="TRANSCRIPTIONAL ACTIVATOR DOMAIN"/>
    <property type="match status" value="1"/>
</dbReference>
<dbReference type="GO" id="GO:0005524">
    <property type="term" value="F:ATP binding"/>
    <property type="evidence" value="ECO:0007669"/>
    <property type="project" value="UniProtKB-KW"/>
</dbReference>
<accession>A0A1B8SCY8</accession>
<keyword evidence="6" id="KW-1185">Reference proteome</keyword>
<evidence type="ECO:0000256" key="2">
    <source>
        <dbReference type="ARBA" id="ARBA00022840"/>
    </source>
</evidence>
<dbReference type="GO" id="GO:0003677">
    <property type="term" value="F:DNA binding"/>
    <property type="evidence" value="ECO:0007669"/>
    <property type="project" value="InterPro"/>
</dbReference>
<dbReference type="Pfam" id="PF00196">
    <property type="entry name" value="GerE"/>
    <property type="match status" value="1"/>
</dbReference>
<evidence type="ECO:0000313" key="5">
    <source>
        <dbReference type="EMBL" id="OBY30546.1"/>
    </source>
</evidence>
<dbReference type="SUPFAM" id="SSF48452">
    <property type="entry name" value="TPR-like"/>
    <property type="match status" value="1"/>
</dbReference>
<dbReference type="Proteomes" id="UP000092668">
    <property type="component" value="Unassembled WGS sequence"/>
</dbReference>
<dbReference type="GO" id="GO:0005737">
    <property type="term" value="C:cytoplasm"/>
    <property type="evidence" value="ECO:0007669"/>
    <property type="project" value="TreeGrafter"/>
</dbReference>
<dbReference type="SUPFAM" id="SSF46894">
    <property type="entry name" value="C-terminal effector domain of the bipartite response regulators"/>
    <property type="match status" value="1"/>
</dbReference>
<dbReference type="EMBL" id="LFOE01000029">
    <property type="protein sequence ID" value="OBY30546.1"/>
    <property type="molecule type" value="Genomic_DNA"/>
</dbReference>
<gene>
    <name evidence="5" type="ORF">ACT18_17065</name>
</gene>
<evidence type="ECO:0000259" key="4">
    <source>
        <dbReference type="PROSITE" id="PS50043"/>
    </source>
</evidence>
<comment type="caution">
    <text evidence="5">The sequence shown here is derived from an EMBL/GenBank/DDBJ whole genome shotgun (WGS) entry which is preliminary data.</text>
</comment>
<dbReference type="STRING" id="354243.BST28_15615"/>
<dbReference type="Gene3D" id="1.25.40.10">
    <property type="entry name" value="Tetratricopeptide repeat domain"/>
    <property type="match status" value="1"/>
</dbReference>
<dbReference type="RefSeq" id="WP_065288931.1">
    <property type="nucleotide sequence ID" value="NZ_LFOE01000029.1"/>
</dbReference>
<dbReference type="SUPFAM" id="SSF52540">
    <property type="entry name" value="P-loop containing nucleoside triphosphate hydrolases"/>
    <property type="match status" value="1"/>
</dbReference>
<reference evidence="5 6" key="1">
    <citation type="submission" date="2015-06" db="EMBL/GenBank/DDBJ databases">
        <title>Genome sequence of Mycobacterium kumamotonense strain Roo.</title>
        <authorList>
            <person name="Greninger A.L."/>
            <person name="Cunningham G."/>
            <person name="Miller S."/>
        </authorList>
    </citation>
    <scope>NUCLEOTIDE SEQUENCE [LARGE SCALE GENOMIC DNA]</scope>
    <source>
        <strain evidence="5 6">Roo</strain>
    </source>
</reference>
<protein>
    <submittedName>
        <fullName evidence="5">LuxR family transcriptional regulator</fullName>
    </submittedName>
</protein>
<keyword evidence="2" id="KW-0067">ATP-binding</keyword>
<dbReference type="InterPro" id="IPR041664">
    <property type="entry name" value="AAA_16"/>
</dbReference>
<dbReference type="AlphaFoldDB" id="A0A1B8SCY8"/>
<evidence type="ECO:0000256" key="1">
    <source>
        <dbReference type="ARBA" id="ARBA00022741"/>
    </source>
</evidence>
<dbReference type="PRINTS" id="PR00038">
    <property type="entry name" value="HTHLUXR"/>
</dbReference>
<sequence>MGRLLEREPALAALHRCHRATTRGRGQVVLLRGEAGVGKTAVIARFLSGLDPGTRVLRGWCDGSATPRPLGPFIDMLADLPADQAASIRAGIDAGDTEAVYAGLVGVVRDGNPAVWVIEDLHWADGPALDLLRYVARRIDTLPILLLASYRDDQIGPTHPLAVLLGDVATCASLTRLALARLSAAAVAALAAGSGINASALHRLTGGNAFFVTEMLAAGPEALNDGRLPCSVSEAVRGRLARLSAAGRETAQVAAICGPRAHPALLEAVSPGAAATLGECLDAGVLFAAADTVGFPHELARRATLAQIPDYQRRVLHKRALTVLSEPPIDPDTLEALAFHAEQAGDTDAVIGYGPAAAEHAAAGGANRQAAELYALALRHADTVPDEHKVTWLERHAFGSYLIGEADAAVSSWREALALRHALHDPHRQAENLRRLSQLLLPLGRPAEAIQAAHASVQLLEDLGPSPQLARSLITLAHFAALGVDPACARYAARAEALGSRFGDPTVLVCARGYAALTAVFCSDTGWDDAEKVWAEAAATPGLEEHCGMLGALLGMFAVARGEFDRAEHHLSHAAAHLDHHDLGMFHTMVVGLQALTGLARGDWASAVLGAEHVLTQRGLTPEHRIAPLITVALIRARRGEEPVCPLLDEALECATGSMLGLSVCAARAEAAWLAGDDEAARCIAAEATAVSGAAYEWLGGSVRRWAQPSGGRRGSDVVAATPYDHEINGDWCTAARQWALRGCPYDAAIAQLGGDVDAVEAALGTFRRLGARTAARRAQQRLAHLRGRDPDRRRKDTSADPHGLTKRQRDVLELLAAGHSDAEIATALYISAKTANTHVCAIMAKLGVHNRTQAAAYAYQQPR</sequence>
<feature type="region of interest" description="Disordered" evidence="3">
    <location>
        <begin position="780"/>
        <end position="806"/>
    </location>
</feature>
<dbReference type="SMART" id="SM00421">
    <property type="entry name" value="HTH_LUXR"/>
    <property type="match status" value="1"/>
</dbReference>
<dbReference type="InterPro" id="IPR036388">
    <property type="entry name" value="WH-like_DNA-bd_sf"/>
</dbReference>
<dbReference type="Pfam" id="PF13191">
    <property type="entry name" value="AAA_16"/>
    <property type="match status" value="1"/>
</dbReference>
<evidence type="ECO:0000256" key="3">
    <source>
        <dbReference type="SAM" id="MobiDB-lite"/>
    </source>
</evidence>
<feature type="domain" description="HTH luxR-type" evidence="4">
    <location>
        <begin position="798"/>
        <end position="863"/>
    </location>
</feature>
<evidence type="ECO:0000313" key="6">
    <source>
        <dbReference type="Proteomes" id="UP000092668"/>
    </source>
</evidence>
<dbReference type="GO" id="GO:0004016">
    <property type="term" value="F:adenylate cyclase activity"/>
    <property type="evidence" value="ECO:0007669"/>
    <property type="project" value="TreeGrafter"/>
</dbReference>
<dbReference type="InterPro" id="IPR027417">
    <property type="entry name" value="P-loop_NTPase"/>
</dbReference>
<dbReference type="InterPro" id="IPR000792">
    <property type="entry name" value="Tscrpt_reg_LuxR_C"/>
</dbReference>
<dbReference type="Gene3D" id="1.10.10.10">
    <property type="entry name" value="Winged helix-like DNA-binding domain superfamily/Winged helix DNA-binding domain"/>
    <property type="match status" value="1"/>
</dbReference>
<dbReference type="CDD" id="cd06170">
    <property type="entry name" value="LuxR_C_like"/>
    <property type="match status" value="1"/>
</dbReference>
<dbReference type="InterPro" id="IPR011990">
    <property type="entry name" value="TPR-like_helical_dom_sf"/>
</dbReference>
<dbReference type="PATRIC" id="fig|354243.3.peg.3531"/>
<organism evidence="5 6">
    <name type="scientific">Mycolicibacter kumamotonensis</name>
    <dbReference type="NCBI Taxonomy" id="354243"/>
    <lineage>
        <taxon>Bacteria</taxon>
        <taxon>Bacillati</taxon>
        <taxon>Actinomycetota</taxon>
        <taxon>Actinomycetes</taxon>
        <taxon>Mycobacteriales</taxon>
        <taxon>Mycobacteriaceae</taxon>
        <taxon>Mycolicibacter</taxon>
    </lineage>
</organism>